<dbReference type="RefSeq" id="WP_163844472.1">
    <property type="nucleotide sequence ID" value="NZ_JAAGVB010000016.1"/>
</dbReference>
<keyword evidence="5 6" id="KW-0472">Membrane</keyword>
<feature type="transmembrane region" description="Helical" evidence="6">
    <location>
        <begin position="137"/>
        <end position="156"/>
    </location>
</feature>
<name>A0A6P1CN21_9NOCA</name>
<evidence type="ECO:0000256" key="2">
    <source>
        <dbReference type="ARBA" id="ARBA00022475"/>
    </source>
</evidence>
<dbReference type="AlphaFoldDB" id="A0A6P1CN21"/>
<evidence type="ECO:0000256" key="6">
    <source>
        <dbReference type="SAM" id="Phobius"/>
    </source>
</evidence>
<keyword evidence="2" id="KW-1003">Cell membrane</keyword>
<feature type="transmembrane region" description="Helical" evidence="6">
    <location>
        <begin position="176"/>
        <end position="196"/>
    </location>
</feature>
<keyword evidence="3 6" id="KW-0812">Transmembrane</keyword>
<keyword evidence="4 6" id="KW-1133">Transmembrane helix</keyword>
<proteinExistence type="predicted"/>
<evidence type="ECO:0000256" key="3">
    <source>
        <dbReference type="ARBA" id="ARBA00022692"/>
    </source>
</evidence>
<sequence>MGLNLPAAPPSWLSYLAWDPDSVPVLPILGTGLIALYLAGVYRVRSAGRRWPWWRTVSFVCGCLVLIAVTGLAIDGYGHRLFSAWMIQHLTLSMLIPPLWVLGCPGVLLLRATPHRGWGRSVLGVALAGLRSRATRVLLHPGCTVPLFLFSYYGLYLTPLLDWLGTSPLGHLGLQLFFLATGLLFIVPVLSTGPLPMRQTNLGRFFDIFVEMPLHVFIGVILMMATSPMVELFAAPPPEWGVDPMDDQQTAGALAWSYGEPIALVIVLLFARRWYTDELRENALAERYPPAGPDGTDELSAYNAYLRGLHGLPVPGSTADVTGRGHSPVGAENL</sequence>
<evidence type="ECO:0000256" key="1">
    <source>
        <dbReference type="ARBA" id="ARBA00004651"/>
    </source>
</evidence>
<dbReference type="GO" id="GO:0005886">
    <property type="term" value="C:plasma membrane"/>
    <property type="evidence" value="ECO:0007669"/>
    <property type="project" value="UniProtKB-SubCell"/>
</dbReference>
<evidence type="ECO:0000313" key="7">
    <source>
        <dbReference type="EMBL" id="NEW33322.1"/>
    </source>
</evidence>
<feature type="transmembrane region" description="Helical" evidence="6">
    <location>
        <begin position="86"/>
        <end position="110"/>
    </location>
</feature>
<dbReference type="Pfam" id="PF09678">
    <property type="entry name" value="Caa3_CtaG"/>
    <property type="match status" value="1"/>
</dbReference>
<comment type="subcellular location">
    <subcellularLocation>
        <location evidence="1">Cell membrane</location>
        <topology evidence="1">Multi-pass membrane protein</topology>
    </subcellularLocation>
</comment>
<dbReference type="InterPro" id="IPR019108">
    <property type="entry name" value="Caa3_assmbl_CtaG-rel"/>
</dbReference>
<evidence type="ECO:0000256" key="4">
    <source>
        <dbReference type="ARBA" id="ARBA00022989"/>
    </source>
</evidence>
<accession>A0A6P1CN21</accession>
<dbReference type="EMBL" id="JAAGVB010000016">
    <property type="protein sequence ID" value="NEW33322.1"/>
    <property type="molecule type" value="Genomic_DNA"/>
</dbReference>
<feature type="transmembrane region" description="Helical" evidence="6">
    <location>
        <begin position="208"/>
        <end position="230"/>
    </location>
</feature>
<protein>
    <submittedName>
        <fullName evidence="7">Cytochrome c oxidase assembly protein</fullName>
    </submittedName>
</protein>
<reference evidence="7 8" key="1">
    <citation type="submission" date="2020-01" db="EMBL/GenBank/DDBJ databases">
        <title>Genetics and antimicrobial susceptibilities of Nocardia species isolated from the soil; a comparison with species isolated from humans.</title>
        <authorList>
            <person name="Carrasco G."/>
            <person name="Monzon S."/>
            <person name="Sansegundo M."/>
            <person name="Garcia E."/>
            <person name="Garrido N."/>
            <person name="Medina M.J."/>
            <person name="Villalon P."/>
            <person name="Ramirez-Arocha A.C."/>
            <person name="Jimenez P."/>
            <person name="Cuesta I."/>
            <person name="Valdezate S."/>
        </authorList>
    </citation>
    <scope>NUCLEOTIDE SEQUENCE [LARGE SCALE GENOMIC DNA]</scope>
    <source>
        <strain evidence="7 8">CNM20110626</strain>
    </source>
</reference>
<organism evidence="7 8">
    <name type="scientific">Nocardia cyriacigeorgica</name>
    <dbReference type="NCBI Taxonomy" id="135487"/>
    <lineage>
        <taxon>Bacteria</taxon>
        <taxon>Bacillati</taxon>
        <taxon>Actinomycetota</taxon>
        <taxon>Actinomycetes</taxon>
        <taxon>Mycobacteriales</taxon>
        <taxon>Nocardiaceae</taxon>
        <taxon>Nocardia</taxon>
    </lineage>
</organism>
<dbReference type="Proteomes" id="UP000471166">
    <property type="component" value="Unassembled WGS sequence"/>
</dbReference>
<feature type="transmembrane region" description="Helical" evidence="6">
    <location>
        <begin position="22"/>
        <end position="41"/>
    </location>
</feature>
<evidence type="ECO:0000256" key="5">
    <source>
        <dbReference type="ARBA" id="ARBA00023136"/>
    </source>
</evidence>
<comment type="caution">
    <text evidence="7">The sequence shown here is derived from an EMBL/GenBank/DDBJ whole genome shotgun (WGS) entry which is preliminary data.</text>
</comment>
<feature type="transmembrane region" description="Helical" evidence="6">
    <location>
        <begin position="250"/>
        <end position="271"/>
    </location>
</feature>
<evidence type="ECO:0000313" key="8">
    <source>
        <dbReference type="Proteomes" id="UP000471166"/>
    </source>
</evidence>
<feature type="transmembrane region" description="Helical" evidence="6">
    <location>
        <begin position="53"/>
        <end position="74"/>
    </location>
</feature>
<gene>
    <name evidence="7" type="ORF">GV791_12235</name>
</gene>